<dbReference type="PANTHER" id="PTHR46999:SF4">
    <property type="entry name" value="ALPHA-GLUCAN WATER DIKINASE 2"/>
    <property type="match status" value="1"/>
</dbReference>
<dbReference type="Proteomes" id="UP000489600">
    <property type="component" value="Unassembled WGS sequence"/>
</dbReference>
<name>A0A565AUE8_9BRAS</name>
<keyword evidence="2" id="KW-1185">Reference proteome</keyword>
<protein>
    <submittedName>
        <fullName evidence="1">Uncharacterized protein</fullName>
    </submittedName>
</protein>
<sequence length="79" mass="9550">MYSQLDVDRKYILKWLLDEISEREKEAERSLMHRFNIATELAERCKDEGEGGCIGIMVWMKFMATRYLTWNKNYNVKPR</sequence>
<comment type="caution">
    <text evidence="1">The sequence shown here is derived from an EMBL/GenBank/DDBJ whole genome shotgun (WGS) entry which is preliminary data.</text>
</comment>
<organism evidence="1 2">
    <name type="scientific">Arabis nemorensis</name>
    <dbReference type="NCBI Taxonomy" id="586526"/>
    <lineage>
        <taxon>Eukaryota</taxon>
        <taxon>Viridiplantae</taxon>
        <taxon>Streptophyta</taxon>
        <taxon>Embryophyta</taxon>
        <taxon>Tracheophyta</taxon>
        <taxon>Spermatophyta</taxon>
        <taxon>Magnoliopsida</taxon>
        <taxon>eudicotyledons</taxon>
        <taxon>Gunneridae</taxon>
        <taxon>Pentapetalae</taxon>
        <taxon>rosids</taxon>
        <taxon>malvids</taxon>
        <taxon>Brassicales</taxon>
        <taxon>Brassicaceae</taxon>
        <taxon>Arabideae</taxon>
        <taxon>Arabis</taxon>
    </lineage>
</organism>
<reference evidence="1" key="1">
    <citation type="submission" date="2019-07" db="EMBL/GenBank/DDBJ databases">
        <authorList>
            <person name="Dittberner H."/>
        </authorList>
    </citation>
    <scope>NUCLEOTIDE SEQUENCE [LARGE SCALE GENOMIC DNA]</scope>
</reference>
<evidence type="ECO:0000313" key="2">
    <source>
        <dbReference type="Proteomes" id="UP000489600"/>
    </source>
</evidence>
<dbReference type="EMBL" id="CABITT030000001">
    <property type="protein sequence ID" value="VVA92524.1"/>
    <property type="molecule type" value="Genomic_DNA"/>
</dbReference>
<accession>A0A565AUE8</accession>
<dbReference type="OrthoDB" id="1405726at2759"/>
<evidence type="ECO:0000313" key="1">
    <source>
        <dbReference type="EMBL" id="VVA92524.1"/>
    </source>
</evidence>
<dbReference type="PANTHER" id="PTHR46999">
    <property type="entry name" value="ALPHA-GLUCAN WATER DIKINASE 1, CHLOROPLASTIC-RELATED"/>
    <property type="match status" value="1"/>
</dbReference>
<dbReference type="AlphaFoldDB" id="A0A565AUE8"/>
<proteinExistence type="predicted"/>
<gene>
    <name evidence="1" type="ORF">ANE_LOCUS2969</name>
</gene>